<dbReference type="Pfam" id="PF08770">
    <property type="entry name" value="SoxZ"/>
    <property type="match status" value="1"/>
</dbReference>
<dbReference type="InterPro" id="IPR014880">
    <property type="entry name" value="SoxZ_dom"/>
</dbReference>
<feature type="chain" id="PRO_5011009396" evidence="1">
    <location>
        <begin position="32"/>
        <end position="276"/>
    </location>
</feature>
<dbReference type="InterPro" id="IPR030831">
    <property type="entry name" value="Fuse-rel_SoxYZ"/>
</dbReference>
<evidence type="ECO:0000313" key="4">
    <source>
        <dbReference type="EMBL" id="SMF80283.1"/>
    </source>
</evidence>
<name>A0A1Y6CUF6_9PROT</name>
<dbReference type="InterPro" id="IPR032711">
    <property type="entry name" value="SoxY"/>
</dbReference>
<evidence type="ECO:0000259" key="3">
    <source>
        <dbReference type="Pfam" id="PF13501"/>
    </source>
</evidence>
<dbReference type="RefSeq" id="WP_085126454.1">
    <property type="nucleotide sequence ID" value="NZ_FWZX01000041.1"/>
</dbReference>
<protein>
    <submittedName>
        <fullName evidence="4">Sulfur-oxidizing protein SoxY</fullName>
    </submittedName>
</protein>
<dbReference type="Gene3D" id="2.60.40.10">
    <property type="entry name" value="Immunoglobulins"/>
    <property type="match status" value="1"/>
</dbReference>
<sequence length="276" mass="29592">MSRSLSSALHRLFPALAVAGAVGASAVPALAADDDAWTDLRPMLFGERPISEAPGVVSLDAPYRAQDAAIVPITIEAKIPQTPERYIKTVTLVIDQNPVPVAAVFHLTPRIGLATLATRVRVNSYSNVRAIAETNDGALFMATKFVKATGGCSAPALKDQDAALARLGKMKLKPMKDEAVPGLRRVQLLISHPNNSGLQMDQITHLYVPPHYVTDIAVDYGDRTLMTVEGAISLSEDPSIHFYYRPDGADRMAVTVKDSENMTFEGSWPVAADAGS</sequence>
<feature type="domain" description="Sulphur oxidation protein SoxZ" evidence="2">
    <location>
        <begin position="182"/>
        <end position="267"/>
    </location>
</feature>
<dbReference type="STRING" id="560819.SAMN05428998_14119"/>
<dbReference type="EMBL" id="FWZX01000041">
    <property type="protein sequence ID" value="SMF80283.1"/>
    <property type="molecule type" value="Genomic_DNA"/>
</dbReference>
<dbReference type="Gene3D" id="2.60.40.2470">
    <property type="entry name" value="SoxY domain"/>
    <property type="match status" value="1"/>
</dbReference>
<dbReference type="InterPro" id="IPR038162">
    <property type="entry name" value="SoxY_sf"/>
</dbReference>
<keyword evidence="1" id="KW-0732">Signal</keyword>
<organism evidence="4 5">
    <name type="scientific">Tistlia consotensis USBA 355</name>
    <dbReference type="NCBI Taxonomy" id="560819"/>
    <lineage>
        <taxon>Bacteria</taxon>
        <taxon>Pseudomonadati</taxon>
        <taxon>Pseudomonadota</taxon>
        <taxon>Alphaproteobacteria</taxon>
        <taxon>Rhodospirillales</taxon>
        <taxon>Rhodovibrionaceae</taxon>
        <taxon>Tistlia</taxon>
    </lineage>
</organism>
<proteinExistence type="predicted"/>
<evidence type="ECO:0000256" key="1">
    <source>
        <dbReference type="SAM" id="SignalP"/>
    </source>
</evidence>
<dbReference type="NCBIfam" id="TIGR04557">
    <property type="entry name" value="fuse_rel_SoxYZ"/>
    <property type="match status" value="1"/>
</dbReference>
<feature type="signal peptide" evidence="1">
    <location>
        <begin position="1"/>
        <end position="31"/>
    </location>
</feature>
<feature type="domain" description="Ig-like SoxY" evidence="3">
    <location>
        <begin position="44"/>
        <end position="152"/>
    </location>
</feature>
<dbReference type="InterPro" id="IPR013783">
    <property type="entry name" value="Ig-like_fold"/>
</dbReference>
<keyword evidence="5" id="KW-1185">Reference proteome</keyword>
<dbReference type="Proteomes" id="UP000192917">
    <property type="component" value="Unassembled WGS sequence"/>
</dbReference>
<dbReference type="Pfam" id="PF13501">
    <property type="entry name" value="SoxY"/>
    <property type="match status" value="1"/>
</dbReference>
<evidence type="ECO:0000259" key="2">
    <source>
        <dbReference type="Pfam" id="PF08770"/>
    </source>
</evidence>
<dbReference type="InterPro" id="IPR014756">
    <property type="entry name" value="Ig_E-set"/>
</dbReference>
<dbReference type="AlphaFoldDB" id="A0A1Y6CUF6"/>
<evidence type="ECO:0000313" key="5">
    <source>
        <dbReference type="Proteomes" id="UP000192917"/>
    </source>
</evidence>
<accession>A0A1Y6CUF6</accession>
<dbReference type="SUPFAM" id="SSF81296">
    <property type="entry name" value="E set domains"/>
    <property type="match status" value="1"/>
</dbReference>
<reference evidence="4 5" key="1">
    <citation type="submission" date="2017-04" db="EMBL/GenBank/DDBJ databases">
        <authorList>
            <person name="Afonso C.L."/>
            <person name="Miller P.J."/>
            <person name="Scott M.A."/>
            <person name="Spackman E."/>
            <person name="Goraichik I."/>
            <person name="Dimitrov K.M."/>
            <person name="Suarez D.L."/>
            <person name="Swayne D.E."/>
        </authorList>
    </citation>
    <scope>NUCLEOTIDE SEQUENCE [LARGE SCALE GENOMIC DNA]</scope>
    <source>
        <strain evidence="4 5">USBA 355</strain>
    </source>
</reference>
<gene>
    <name evidence="4" type="ORF">SAMN05428998_14119</name>
</gene>